<protein>
    <submittedName>
        <fullName evidence="1 3">Uncharacterized protein</fullName>
    </submittedName>
</protein>
<accession>A0A0N4WKH7</accession>
<name>A0A0N4WKH7_HAEPC</name>
<dbReference type="Proteomes" id="UP000268014">
    <property type="component" value="Unassembled WGS sequence"/>
</dbReference>
<dbReference type="OrthoDB" id="422220at2759"/>
<evidence type="ECO:0000313" key="2">
    <source>
        <dbReference type="Proteomes" id="UP000268014"/>
    </source>
</evidence>
<proteinExistence type="predicted"/>
<reference evidence="3" key="1">
    <citation type="submission" date="2017-02" db="UniProtKB">
        <authorList>
            <consortium name="WormBaseParasite"/>
        </authorList>
    </citation>
    <scope>IDENTIFICATION</scope>
</reference>
<gene>
    <name evidence="1" type="ORF">HPLM_LOCUS11577</name>
</gene>
<evidence type="ECO:0000313" key="3">
    <source>
        <dbReference type="WBParaSite" id="HPLM_0001158501-mRNA-1"/>
    </source>
</evidence>
<evidence type="ECO:0000313" key="1">
    <source>
        <dbReference type="EMBL" id="VDO43251.1"/>
    </source>
</evidence>
<keyword evidence="2" id="KW-1185">Reference proteome</keyword>
<dbReference type="EMBL" id="UZAF01017606">
    <property type="protein sequence ID" value="VDO43251.1"/>
    <property type="molecule type" value="Genomic_DNA"/>
</dbReference>
<sequence>MIRLIKYSSMCEEMRQFFGIAASTATLLSGVDTKPDSLLLHFSSQELFIIVSQIRSFVVSALGFRKKFLSVFASFVDVTMTFIQGLDVFLCGLYEACDLIEAVERRRQLQMRNAFPTMFNVMVKSSLEGLQSVELLSWCCREVSPMPLPLKAAIVKRQLTSGDDPKCNLREQEREILSDVALGLLLEANQQKSVSSTATRSAKDPIYVLALLWLRQVLVGVRQFDPALHSSTIDSDLFLLEDISSKIVAESDSVLDVYRSSSCAQFRRAAEILKPLEERTRIILERFPEVTIYLI</sequence>
<dbReference type="WBParaSite" id="HPLM_0001158501-mRNA-1">
    <property type="protein sequence ID" value="HPLM_0001158501-mRNA-1"/>
    <property type="gene ID" value="HPLM_0001158501"/>
</dbReference>
<reference evidence="1 2" key="2">
    <citation type="submission" date="2018-11" db="EMBL/GenBank/DDBJ databases">
        <authorList>
            <consortium name="Pathogen Informatics"/>
        </authorList>
    </citation>
    <scope>NUCLEOTIDE SEQUENCE [LARGE SCALE GENOMIC DNA]</scope>
    <source>
        <strain evidence="1 2">MHpl1</strain>
    </source>
</reference>
<organism evidence="3">
    <name type="scientific">Haemonchus placei</name>
    <name type="common">Barber's pole worm</name>
    <dbReference type="NCBI Taxonomy" id="6290"/>
    <lineage>
        <taxon>Eukaryota</taxon>
        <taxon>Metazoa</taxon>
        <taxon>Ecdysozoa</taxon>
        <taxon>Nematoda</taxon>
        <taxon>Chromadorea</taxon>
        <taxon>Rhabditida</taxon>
        <taxon>Rhabditina</taxon>
        <taxon>Rhabditomorpha</taxon>
        <taxon>Strongyloidea</taxon>
        <taxon>Trichostrongylidae</taxon>
        <taxon>Haemonchus</taxon>
    </lineage>
</organism>
<dbReference type="STRING" id="6290.A0A0N4WKH7"/>
<dbReference type="AlphaFoldDB" id="A0A0N4WKH7"/>